<sequence>MTQSTLSTARLSLVQAAERLVAERGVHGVPASAVVRAAGHKNNSAISYHFGSWDGLLEAVWRLHTDRVTVDRAVFLAAAHDRGGYDLPVMVEAYIGPLVAELRRQQPSYWARFNEQWMATIRLDVFALDDAALARQPQGEAVAMVHNLFTDMADALTHLPEDGRTRRVALMARFVIGSLAAWEREPDATALDELEPELVRLALALLEAP</sequence>
<evidence type="ECO:0000256" key="1">
    <source>
        <dbReference type="ARBA" id="ARBA00023125"/>
    </source>
</evidence>
<evidence type="ECO:0000313" key="4">
    <source>
        <dbReference type="Proteomes" id="UP000199417"/>
    </source>
</evidence>
<feature type="domain" description="HTH tetR-type" evidence="2">
    <location>
        <begin position="14"/>
        <end position="60"/>
    </location>
</feature>
<dbReference type="STRING" id="168276.SAMN05444580_12057"/>
<dbReference type="EMBL" id="FNAB01000020">
    <property type="protein sequence ID" value="SDE54127.1"/>
    <property type="molecule type" value="Genomic_DNA"/>
</dbReference>
<keyword evidence="4" id="KW-1185">Reference proteome</keyword>
<dbReference type="GO" id="GO:0003677">
    <property type="term" value="F:DNA binding"/>
    <property type="evidence" value="ECO:0007669"/>
    <property type="project" value="UniProtKB-KW"/>
</dbReference>
<gene>
    <name evidence="3" type="ORF">SAMN05444580_12057</name>
</gene>
<keyword evidence="1" id="KW-0238">DNA-binding</keyword>
<dbReference type="SUPFAM" id="SSF46689">
    <property type="entry name" value="Homeodomain-like"/>
    <property type="match status" value="1"/>
</dbReference>
<organism evidence="3 4">
    <name type="scientific">Rhodococcus tukisamuensis</name>
    <dbReference type="NCBI Taxonomy" id="168276"/>
    <lineage>
        <taxon>Bacteria</taxon>
        <taxon>Bacillati</taxon>
        <taxon>Actinomycetota</taxon>
        <taxon>Actinomycetes</taxon>
        <taxon>Mycobacteriales</taxon>
        <taxon>Nocardiaceae</taxon>
        <taxon>Rhodococcus</taxon>
    </lineage>
</organism>
<proteinExistence type="predicted"/>
<reference evidence="3 4" key="1">
    <citation type="submission" date="2016-10" db="EMBL/GenBank/DDBJ databases">
        <authorList>
            <person name="de Groot N.N."/>
        </authorList>
    </citation>
    <scope>NUCLEOTIDE SEQUENCE [LARGE SCALE GENOMIC DNA]</scope>
    <source>
        <strain evidence="3 4">JCM 11308</strain>
    </source>
</reference>
<dbReference type="Gene3D" id="1.10.357.10">
    <property type="entry name" value="Tetracycline Repressor, domain 2"/>
    <property type="match status" value="1"/>
</dbReference>
<name>A0A1G7DRK2_9NOCA</name>
<protein>
    <submittedName>
        <fullName evidence="3">Regulatory protein, tetR family</fullName>
    </submittedName>
</protein>
<evidence type="ECO:0000259" key="2">
    <source>
        <dbReference type="Pfam" id="PF00440"/>
    </source>
</evidence>
<dbReference type="InterPro" id="IPR001647">
    <property type="entry name" value="HTH_TetR"/>
</dbReference>
<dbReference type="RefSeq" id="WP_245709543.1">
    <property type="nucleotide sequence ID" value="NZ_FNAB01000020.1"/>
</dbReference>
<dbReference type="Pfam" id="PF00440">
    <property type="entry name" value="TetR_N"/>
    <property type="match status" value="1"/>
</dbReference>
<dbReference type="Proteomes" id="UP000199417">
    <property type="component" value="Unassembled WGS sequence"/>
</dbReference>
<dbReference type="AlphaFoldDB" id="A0A1G7DRK2"/>
<evidence type="ECO:0000313" key="3">
    <source>
        <dbReference type="EMBL" id="SDE54127.1"/>
    </source>
</evidence>
<dbReference type="InterPro" id="IPR009057">
    <property type="entry name" value="Homeodomain-like_sf"/>
</dbReference>
<accession>A0A1G7DRK2</accession>